<accession>A0A7S9WTG0</accession>
<protein>
    <submittedName>
        <fullName evidence="1">Uncharacterized protein</fullName>
    </submittedName>
</protein>
<sequence length="79" mass="9154">MISSSKTSDIFNLANEKLKEIFGNDKVSECDLIGINGIEQTHIVKEICQIDTINNKDLQDILEKHNINFKIVIWIFKYK</sequence>
<name>A0A7S9WTG0_9BACT</name>
<gene>
    <name evidence="1" type="ORF">CVT01_09895</name>
</gene>
<evidence type="ECO:0000313" key="1">
    <source>
        <dbReference type="EMBL" id="QPH92784.1"/>
    </source>
</evidence>
<organism evidence="1 2">
    <name type="scientific">Campylobacter concisus</name>
    <dbReference type="NCBI Taxonomy" id="199"/>
    <lineage>
        <taxon>Bacteria</taxon>
        <taxon>Pseudomonadati</taxon>
        <taxon>Campylobacterota</taxon>
        <taxon>Epsilonproteobacteria</taxon>
        <taxon>Campylobacterales</taxon>
        <taxon>Campylobacteraceae</taxon>
        <taxon>Campylobacter</taxon>
    </lineage>
</organism>
<dbReference type="Proteomes" id="UP000594404">
    <property type="component" value="Chromosome"/>
</dbReference>
<proteinExistence type="predicted"/>
<dbReference type="RefSeq" id="WP_196377358.1">
    <property type="nucleotide sequence ID" value="NZ_CP049266.1"/>
</dbReference>
<evidence type="ECO:0000313" key="2">
    <source>
        <dbReference type="Proteomes" id="UP000594404"/>
    </source>
</evidence>
<dbReference type="AlphaFoldDB" id="A0A7S9WTG0"/>
<dbReference type="EMBL" id="CP049266">
    <property type="protein sequence ID" value="QPH92784.1"/>
    <property type="molecule type" value="Genomic_DNA"/>
</dbReference>
<reference evidence="1 2" key="1">
    <citation type="journal article" date="2018" name="Emerg. Microbes Infect.">
        <title>Genomic analysis of oral Campylobacter concisus strains identified a potential bacterial molecular marker associated with active Crohn's disease.</title>
        <authorList>
            <person name="Liu F."/>
            <person name="Ma R."/>
            <person name="Tay C.Y.A."/>
            <person name="Octavia S."/>
            <person name="Lan R."/>
            <person name="Chung H.K.L."/>
            <person name="Riordan S.M."/>
            <person name="Grimm M.C."/>
            <person name="Leong R.W."/>
            <person name="Tanaka M.M."/>
            <person name="Connor S."/>
            <person name="Zhang L."/>
        </authorList>
    </citation>
    <scope>NUCLEOTIDE SEQUENCE [LARGE SCALE GENOMIC DNA]</scope>
    <source>
        <strain evidence="1 2">P1CDO3</strain>
    </source>
</reference>